<feature type="domain" description="FP protein N-terminal" evidence="2">
    <location>
        <begin position="106"/>
        <end position="197"/>
    </location>
</feature>
<feature type="coiled-coil region" evidence="1">
    <location>
        <begin position="26"/>
        <end position="102"/>
    </location>
</feature>
<keyword evidence="1" id="KW-0175">Coiled coil</keyword>
<dbReference type="AlphaFoldDB" id="A0AAU9USF8"/>
<evidence type="ECO:0000313" key="5">
    <source>
        <dbReference type="Proteomes" id="UP001153954"/>
    </source>
</evidence>
<name>A0AAU9USF8_EUPED</name>
<sequence>MVDDGEESDSSLTGDLQGIDTAKLIRDITREVKKAFREEMESLEKSLEFLSAQILTIEQSVKNQDTNIKNLEHKNQDLSNKNINLELRVSVLEQEIQNIEQKALSSSIEIAGLPNISPQNIKPVLNNLALQLDVSDKDIKSFERLPGTKEKPGVIIIEMKEKEQRIKWLKAGKEKGLRVEQLLPDTIKDKGSKKIFIREALTKTSKKILFLTKTKLKDKFQFIWCKDGKVFARKTNNSKIYLIRSVQDIEKLEKINAEENGNLSFK</sequence>
<dbReference type="InterPro" id="IPR004941">
    <property type="entry name" value="FP_N"/>
</dbReference>
<evidence type="ECO:0000256" key="1">
    <source>
        <dbReference type="SAM" id="Coils"/>
    </source>
</evidence>
<dbReference type="Proteomes" id="UP001153954">
    <property type="component" value="Unassembled WGS sequence"/>
</dbReference>
<dbReference type="SUPFAM" id="SSF57997">
    <property type="entry name" value="Tropomyosin"/>
    <property type="match status" value="1"/>
</dbReference>
<keyword evidence="5" id="KW-1185">Reference proteome</keyword>
<dbReference type="Pfam" id="PF03258">
    <property type="entry name" value="Baculo_FP"/>
    <property type="match status" value="1"/>
</dbReference>
<dbReference type="InterPro" id="IPR057251">
    <property type="entry name" value="FP_C"/>
</dbReference>
<protein>
    <submittedName>
        <fullName evidence="4">Uncharacterized protein</fullName>
    </submittedName>
</protein>
<reference evidence="4" key="1">
    <citation type="submission" date="2022-03" db="EMBL/GenBank/DDBJ databases">
        <authorList>
            <person name="Tunstrom K."/>
        </authorList>
    </citation>
    <scope>NUCLEOTIDE SEQUENCE</scope>
</reference>
<evidence type="ECO:0000259" key="3">
    <source>
        <dbReference type="Pfam" id="PF25298"/>
    </source>
</evidence>
<dbReference type="Pfam" id="PF25298">
    <property type="entry name" value="Baculo_FP_2nd"/>
    <property type="match status" value="1"/>
</dbReference>
<dbReference type="Gene3D" id="1.20.5.170">
    <property type="match status" value="1"/>
</dbReference>
<feature type="domain" description="FP protein C-terminal" evidence="3">
    <location>
        <begin position="202"/>
        <end position="252"/>
    </location>
</feature>
<dbReference type="EMBL" id="CAKOGL010000023">
    <property type="protein sequence ID" value="CAH2100830.1"/>
    <property type="molecule type" value="Genomic_DNA"/>
</dbReference>
<accession>A0AAU9USF8</accession>
<gene>
    <name evidence="4" type="ORF">EEDITHA_LOCUS15646</name>
</gene>
<evidence type="ECO:0000313" key="4">
    <source>
        <dbReference type="EMBL" id="CAH2100830.1"/>
    </source>
</evidence>
<evidence type="ECO:0000259" key="2">
    <source>
        <dbReference type="Pfam" id="PF03258"/>
    </source>
</evidence>
<comment type="caution">
    <text evidence="4">The sequence shown here is derived from an EMBL/GenBank/DDBJ whole genome shotgun (WGS) entry which is preliminary data.</text>
</comment>
<organism evidence="4 5">
    <name type="scientific">Euphydryas editha</name>
    <name type="common">Edith's checkerspot</name>
    <dbReference type="NCBI Taxonomy" id="104508"/>
    <lineage>
        <taxon>Eukaryota</taxon>
        <taxon>Metazoa</taxon>
        <taxon>Ecdysozoa</taxon>
        <taxon>Arthropoda</taxon>
        <taxon>Hexapoda</taxon>
        <taxon>Insecta</taxon>
        <taxon>Pterygota</taxon>
        <taxon>Neoptera</taxon>
        <taxon>Endopterygota</taxon>
        <taxon>Lepidoptera</taxon>
        <taxon>Glossata</taxon>
        <taxon>Ditrysia</taxon>
        <taxon>Papilionoidea</taxon>
        <taxon>Nymphalidae</taxon>
        <taxon>Nymphalinae</taxon>
        <taxon>Euphydryas</taxon>
    </lineage>
</organism>
<proteinExistence type="predicted"/>